<evidence type="ECO:0000313" key="10">
    <source>
        <dbReference type="Proteomes" id="UP000706891"/>
    </source>
</evidence>
<dbReference type="PANTHER" id="PTHR46018:SF2">
    <property type="entry name" value="ZINC PHOSPHODIESTERASE ELAC PROTEIN 1"/>
    <property type="match status" value="1"/>
</dbReference>
<keyword evidence="10" id="KW-1185">Reference proteome</keyword>
<reference evidence="9" key="2">
    <citation type="journal article" date="2021" name="Sci. Rep.">
        <title>The distribution of antibiotic resistance genes in chicken gut microbiota commensals.</title>
        <authorList>
            <person name="Juricova H."/>
            <person name="Matiasovicova J."/>
            <person name="Kubasova T."/>
            <person name="Cejkova D."/>
            <person name="Rychlik I."/>
        </authorList>
    </citation>
    <scope>NUCLEOTIDE SEQUENCE</scope>
    <source>
        <strain evidence="9">An824</strain>
    </source>
</reference>
<feature type="binding site" evidence="8">
    <location>
        <position position="213"/>
    </location>
    <ligand>
        <name>Zn(2+)</name>
        <dbReference type="ChEBI" id="CHEBI:29105"/>
        <label>1</label>
        <note>catalytic</note>
    </ligand>
</feature>
<dbReference type="EMBL" id="JACJJG010000003">
    <property type="protein sequence ID" value="MBM6672576.1"/>
    <property type="molecule type" value="Genomic_DNA"/>
</dbReference>
<comment type="subunit">
    <text evidence="1 8">Homodimer.</text>
</comment>
<dbReference type="CDD" id="cd07717">
    <property type="entry name" value="RNaseZ_ZiPD-like_MBL-fold"/>
    <property type="match status" value="1"/>
</dbReference>
<sequence>MQPFKIRILGCGSALPTLKHFASSQIIEVRDKTFMVDCGEGTQIQVRRARIHFNKIFAIFITHLHGDHCFGLIGLISTLGMLGRTAPLHIYAPKELGPILKLQMDFFCNGLEYEVTFHEVDTSVAGIVYEDKSVIVKSIPLNHRIACCGYMFSEKPTLPHIRRDMIDFYRIPECYRNNIKNGADWITPEGEVIPNNRLTEPAAAPRSYAYCSDTKYLPELYKLVYGVNLIYHEATYCSENENRASLYYHSTAKQAATVALNAKAKSLLLGHFSARYDNENAILNEARNIFPNTYLANEMSVFDVE</sequence>
<feature type="active site" description="Proton acceptor" evidence="8">
    <location>
        <position position="67"/>
    </location>
</feature>
<feature type="binding site" evidence="8">
    <location>
        <position position="68"/>
    </location>
    <ligand>
        <name>Zn(2+)</name>
        <dbReference type="ChEBI" id="CHEBI:29105"/>
        <label>2</label>
        <note>catalytic</note>
    </ligand>
</feature>
<dbReference type="Pfam" id="PF23023">
    <property type="entry name" value="Anti-Pycsar_Apyc1"/>
    <property type="match status" value="1"/>
</dbReference>
<feature type="binding site" evidence="8">
    <location>
        <position position="67"/>
    </location>
    <ligand>
        <name>Zn(2+)</name>
        <dbReference type="ChEBI" id="CHEBI:29105"/>
        <label>2</label>
        <note>catalytic</note>
    </ligand>
</feature>
<protein>
    <recommendedName>
        <fullName evidence="8">Ribonuclease Z</fullName>
        <shortName evidence="8">RNase Z</shortName>
        <ecNumber evidence="8">3.1.26.11</ecNumber>
    </recommendedName>
    <alternativeName>
        <fullName evidence="8">tRNA 3 endonuclease</fullName>
    </alternativeName>
    <alternativeName>
        <fullName evidence="8">tRNase Z</fullName>
    </alternativeName>
</protein>
<feature type="binding site" evidence="8">
    <location>
        <position position="271"/>
    </location>
    <ligand>
        <name>Zn(2+)</name>
        <dbReference type="ChEBI" id="CHEBI:29105"/>
        <label>2</label>
        <note>catalytic</note>
    </ligand>
</feature>
<dbReference type="GO" id="GO:0042781">
    <property type="term" value="F:3'-tRNA processing endoribonuclease activity"/>
    <property type="evidence" value="ECO:0007669"/>
    <property type="project" value="UniProtKB-UniRule"/>
</dbReference>
<keyword evidence="4 8" id="KW-0479">Metal-binding</keyword>
<dbReference type="GO" id="GO:0008270">
    <property type="term" value="F:zinc ion binding"/>
    <property type="evidence" value="ECO:0007669"/>
    <property type="project" value="UniProtKB-UniRule"/>
</dbReference>
<evidence type="ECO:0000256" key="4">
    <source>
        <dbReference type="ARBA" id="ARBA00022723"/>
    </source>
</evidence>
<evidence type="ECO:0000256" key="6">
    <source>
        <dbReference type="ARBA" id="ARBA00022801"/>
    </source>
</evidence>
<name>A0A938WRU0_9BACT</name>
<proteinExistence type="inferred from homology"/>
<evidence type="ECO:0000256" key="1">
    <source>
        <dbReference type="ARBA" id="ARBA00011738"/>
    </source>
</evidence>
<evidence type="ECO:0000256" key="8">
    <source>
        <dbReference type="HAMAP-Rule" id="MF_01818"/>
    </source>
</evidence>
<dbReference type="NCBIfam" id="TIGR02651">
    <property type="entry name" value="RNase_Z"/>
    <property type="match status" value="1"/>
</dbReference>
<gene>
    <name evidence="8" type="primary">rnz</name>
    <name evidence="9" type="ORF">H6A34_01545</name>
</gene>
<dbReference type="Proteomes" id="UP000706891">
    <property type="component" value="Unassembled WGS sequence"/>
</dbReference>
<dbReference type="NCBIfam" id="NF000801">
    <property type="entry name" value="PRK00055.1-3"/>
    <property type="match status" value="1"/>
</dbReference>
<dbReference type="SUPFAM" id="SSF56281">
    <property type="entry name" value="Metallo-hydrolase/oxidoreductase"/>
    <property type="match status" value="1"/>
</dbReference>
<dbReference type="HAMAP" id="MF_01818">
    <property type="entry name" value="RNase_Z_BN"/>
    <property type="match status" value="1"/>
</dbReference>
<keyword evidence="2 8" id="KW-0819">tRNA processing</keyword>
<comment type="caution">
    <text evidence="9">The sequence shown here is derived from an EMBL/GenBank/DDBJ whole genome shotgun (WGS) entry which is preliminary data.</text>
</comment>
<feature type="binding site" evidence="8">
    <location>
        <position position="143"/>
    </location>
    <ligand>
        <name>Zn(2+)</name>
        <dbReference type="ChEBI" id="CHEBI:29105"/>
        <label>1</label>
        <note>catalytic</note>
    </ligand>
</feature>
<keyword evidence="5 8" id="KW-0255">Endonuclease</keyword>
<keyword evidence="7 8" id="KW-0862">Zinc</keyword>
<feature type="binding site" evidence="8">
    <location>
        <position position="65"/>
    </location>
    <ligand>
        <name>Zn(2+)</name>
        <dbReference type="ChEBI" id="CHEBI:29105"/>
        <label>1</label>
        <note>catalytic</note>
    </ligand>
</feature>
<evidence type="ECO:0000313" key="9">
    <source>
        <dbReference type="EMBL" id="MBM6672576.1"/>
    </source>
</evidence>
<evidence type="ECO:0000256" key="2">
    <source>
        <dbReference type="ARBA" id="ARBA00022694"/>
    </source>
</evidence>
<dbReference type="RefSeq" id="WP_205103044.1">
    <property type="nucleotide sequence ID" value="NZ_JACJJG010000003.1"/>
</dbReference>
<comment type="function">
    <text evidence="8">Zinc phosphodiesterase, which displays some tRNA 3'-processing endonuclease activity. Probably involved in tRNA maturation, by removing a 3'-trailer from precursor tRNA.</text>
</comment>
<comment type="cofactor">
    <cofactor evidence="8">
        <name>Zn(2+)</name>
        <dbReference type="ChEBI" id="CHEBI:29105"/>
    </cofactor>
    <text evidence="8">Binds 2 Zn(2+) ions.</text>
</comment>
<organism evidence="9 10">
    <name type="scientific">Marseilla massiliensis</name>
    <dbReference type="NCBI Taxonomy" id="1841864"/>
    <lineage>
        <taxon>Bacteria</taxon>
        <taxon>Pseudomonadati</taxon>
        <taxon>Bacteroidota</taxon>
        <taxon>Bacteroidia</taxon>
        <taxon>Bacteroidales</taxon>
        <taxon>Prevotellaceae</taxon>
        <taxon>Marseilla</taxon>
    </lineage>
</organism>
<dbReference type="AlphaFoldDB" id="A0A938WRU0"/>
<comment type="similarity">
    <text evidence="8">Belongs to the RNase Z family.</text>
</comment>
<keyword evidence="6 8" id="KW-0378">Hydrolase</keyword>
<dbReference type="Gene3D" id="3.60.15.10">
    <property type="entry name" value="Ribonuclease Z/Hydroxyacylglutathione hydrolase-like"/>
    <property type="match status" value="1"/>
</dbReference>
<reference evidence="9" key="1">
    <citation type="submission" date="2020-08" db="EMBL/GenBank/DDBJ databases">
        <authorList>
            <person name="Cejkova D."/>
            <person name="Kubasova T."/>
            <person name="Jahodarova E."/>
            <person name="Rychlik I."/>
        </authorList>
    </citation>
    <scope>NUCLEOTIDE SEQUENCE</scope>
    <source>
        <strain evidence="9">An824</strain>
    </source>
</reference>
<dbReference type="InterPro" id="IPR013471">
    <property type="entry name" value="RNase_Z/BN"/>
</dbReference>
<evidence type="ECO:0000256" key="5">
    <source>
        <dbReference type="ARBA" id="ARBA00022759"/>
    </source>
</evidence>
<evidence type="ECO:0000256" key="3">
    <source>
        <dbReference type="ARBA" id="ARBA00022722"/>
    </source>
</evidence>
<accession>A0A938WRU0</accession>
<comment type="catalytic activity">
    <reaction evidence="8">
        <text>Endonucleolytic cleavage of RNA, removing extra 3' nucleotides from tRNA precursor, generating 3' termini of tRNAs. A 3'-hydroxy group is left at the tRNA terminus and a 5'-phosphoryl group is left at the trailer molecule.</text>
        <dbReference type="EC" id="3.1.26.11"/>
    </reaction>
</comment>
<dbReference type="PANTHER" id="PTHR46018">
    <property type="entry name" value="ZINC PHOSPHODIESTERASE ELAC PROTEIN 1"/>
    <property type="match status" value="1"/>
</dbReference>
<feature type="binding site" evidence="8">
    <location>
        <position position="63"/>
    </location>
    <ligand>
        <name>Zn(2+)</name>
        <dbReference type="ChEBI" id="CHEBI:29105"/>
        <label>1</label>
        <note>catalytic</note>
    </ligand>
</feature>
<dbReference type="EC" id="3.1.26.11" evidence="8"/>
<keyword evidence="3 8" id="KW-0540">Nuclease</keyword>
<evidence type="ECO:0000256" key="7">
    <source>
        <dbReference type="ARBA" id="ARBA00022833"/>
    </source>
</evidence>
<feature type="binding site" evidence="8">
    <location>
        <position position="213"/>
    </location>
    <ligand>
        <name>Zn(2+)</name>
        <dbReference type="ChEBI" id="CHEBI:29105"/>
        <label>2</label>
        <note>catalytic</note>
    </ligand>
</feature>
<dbReference type="InterPro" id="IPR036866">
    <property type="entry name" value="RibonucZ/Hydroxyglut_hydro"/>
</dbReference>